<dbReference type="GO" id="GO:0002949">
    <property type="term" value="P:tRNA threonylcarbamoyladenosine modification"/>
    <property type="evidence" value="ECO:0007669"/>
    <property type="project" value="InterPro"/>
</dbReference>
<dbReference type="InterPro" id="IPR043129">
    <property type="entry name" value="ATPase_NBD"/>
</dbReference>
<dbReference type="Gene3D" id="3.30.420.40">
    <property type="match status" value="2"/>
</dbReference>
<evidence type="ECO:0000313" key="2">
    <source>
        <dbReference type="EMBL" id="GGD03473.1"/>
    </source>
</evidence>
<protein>
    <submittedName>
        <fullName evidence="2">tRNA (Adenosine(37)-N6)-threonylcarbamoyltransferase complex dimerization subunit type 1 TsaB</fullName>
    </submittedName>
</protein>
<gene>
    <name evidence="2" type="ORF">GCM10011335_02820</name>
</gene>
<dbReference type="SUPFAM" id="SSF53067">
    <property type="entry name" value="Actin-like ATPase domain"/>
    <property type="match status" value="2"/>
</dbReference>
<evidence type="ECO:0000259" key="1">
    <source>
        <dbReference type="Pfam" id="PF00814"/>
    </source>
</evidence>
<dbReference type="InterPro" id="IPR000905">
    <property type="entry name" value="Gcp-like_dom"/>
</dbReference>
<dbReference type="RefSeq" id="WP_188848769.1">
    <property type="nucleotide sequence ID" value="NZ_BMJJ01000001.1"/>
</dbReference>
<dbReference type="PANTHER" id="PTHR11735">
    <property type="entry name" value="TRNA N6-ADENOSINE THREONYLCARBAMOYLTRANSFERASE"/>
    <property type="match status" value="1"/>
</dbReference>
<organism evidence="2 3">
    <name type="scientific">Aureimonas glaciei</name>
    <dbReference type="NCBI Taxonomy" id="1776957"/>
    <lineage>
        <taxon>Bacteria</taxon>
        <taxon>Pseudomonadati</taxon>
        <taxon>Pseudomonadota</taxon>
        <taxon>Alphaproteobacteria</taxon>
        <taxon>Hyphomicrobiales</taxon>
        <taxon>Aurantimonadaceae</taxon>
        <taxon>Aureimonas</taxon>
    </lineage>
</organism>
<evidence type="ECO:0000313" key="3">
    <source>
        <dbReference type="Proteomes" id="UP000613160"/>
    </source>
</evidence>
<dbReference type="GO" id="GO:0005829">
    <property type="term" value="C:cytosol"/>
    <property type="evidence" value="ECO:0007669"/>
    <property type="project" value="TreeGrafter"/>
</dbReference>
<name>A0A916V1R6_9HYPH</name>
<proteinExistence type="predicted"/>
<dbReference type="Proteomes" id="UP000613160">
    <property type="component" value="Unassembled WGS sequence"/>
</dbReference>
<dbReference type="PANTHER" id="PTHR11735:SF11">
    <property type="entry name" value="TRNA THREONYLCARBAMOYLADENOSINE BIOSYNTHESIS PROTEIN TSAB"/>
    <property type="match status" value="1"/>
</dbReference>
<reference evidence="2" key="1">
    <citation type="journal article" date="2014" name="Int. J. Syst. Evol. Microbiol.">
        <title>Complete genome sequence of Corynebacterium casei LMG S-19264T (=DSM 44701T), isolated from a smear-ripened cheese.</title>
        <authorList>
            <consortium name="US DOE Joint Genome Institute (JGI-PGF)"/>
            <person name="Walter F."/>
            <person name="Albersmeier A."/>
            <person name="Kalinowski J."/>
            <person name="Ruckert C."/>
        </authorList>
    </citation>
    <scope>NUCLEOTIDE SEQUENCE</scope>
    <source>
        <strain evidence="2">CGMCC 1.15493</strain>
    </source>
</reference>
<dbReference type="Pfam" id="PF00814">
    <property type="entry name" value="TsaD"/>
    <property type="match status" value="1"/>
</dbReference>
<dbReference type="NCBIfam" id="TIGR03725">
    <property type="entry name" value="T6A_YeaZ"/>
    <property type="match status" value="1"/>
</dbReference>
<keyword evidence="3" id="KW-1185">Reference proteome</keyword>
<reference evidence="2" key="2">
    <citation type="submission" date="2020-09" db="EMBL/GenBank/DDBJ databases">
        <authorList>
            <person name="Sun Q."/>
            <person name="Zhou Y."/>
        </authorList>
    </citation>
    <scope>NUCLEOTIDE SEQUENCE</scope>
    <source>
        <strain evidence="2">CGMCC 1.15493</strain>
    </source>
</reference>
<comment type="caution">
    <text evidence="2">The sequence shown here is derived from an EMBL/GenBank/DDBJ whole genome shotgun (WGS) entry which is preliminary data.</text>
</comment>
<feature type="domain" description="Gcp-like" evidence="1">
    <location>
        <begin position="36"/>
        <end position="137"/>
    </location>
</feature>
<dbReference type="AlphaFoldDB" id="A0A916V1R6"/>
<dbReference type="InterPro" id="IPR022496">
    <property type="entry name" value="T6A_TsaB"/>
</dbReference>
<dbReference type="EMBL" id="BMJJ01000001">
    <property type="protein sequence ID" value="GGD03473.1"/>
    <property type="molecule type" value="Genomic_DNA"/>
</dbReference>
<accession>A0A916V1R6</accession>
<sequence>MTDLLLCIDTSGPRCAVSLHDAGGTRRLAAIAPDIGRGHAEVLMGLIEDVLSEAGAGYPDIAKIAVVVGPGSFTGLRVGVAAAKGLALALTRPLVGLSSLEVLAEPHWGGEGRVLAVSDAKRGEVYAALYGRNGAVLAPPQALPPGNLAALVAGTLAERPLIAVGTGAGIARDVLGDQLTGIANPEGLADMDALTRLAAARAPEGPLHLLYLRGADAKPAAPTGISHAAEPPSAA</sequence>